<evidence type="ECO:0000259" key="6">
    <source>
        <dbReference type="Pfam" id="PF01266"/>
    </source>
</evidence>
<comment type="cofactor">
    <cofactor evidence="1">
        <name>FAD</name>
        <dbReference type="ChEBI" id="CHEBI:57692"/>
    </cofactor>
</comment>
<dbReference type="Pfam" id="PF01266">
    <property type="entry name" value="DAO"/>
    <property type="match status" value="1"/>
</dbReference>
<gene>
    <name evidence="7" type="ORF">J9259_07375</name>
</gene>
<dbReference type="GO" id="GO:0004368">
    <property type="term" value="F:glycerol-3-phosphate dehydrogenase (quinone) activity"/>
    <property type="evidence" value="ECO:0007669"/>
    <property type="project" value="InterPro"/>
</dbReference>
<proteinExistence type="inferred from homology"/>
<evidence type="ECO:0000256" key="2">
    <source>
        <dbReference type="ARBA" id="ARBA00007330"/>
    </source>
</evidence>
<dbReference type="Proteomes" id="UP000716004">
    <property type="component" value="Unassembled WGS sequence"/>
</dbReference>
<keyword evidence="4" id="KW-0274">FAD</keyword>
<dbReference type="EMBL" id="JAGVSJ010000021">
    <property type="protein sequence ID" value="MBX8632317.1"/>
    <property type="molecule type" value="Genomic_DNA"/>
</dbReference>
<dbReference type="InterPro" id="IPR006076">
    <property type="entry name" value="FAD-dep_OxRdtase"/>
</dbReference>
<protein>
    <submittedName>
        <fullName evidence="7">FAD-dependent oxidoreductase</fullName>
    </submittedName>
</protein>
<dbReference type="Gene3D" id="3.30.9.10">
    <property type="entry name" value="D-Amino Acid Oxidase, subunit A, domain 2"/>
    <property type="match status" value="1"/>
</dbReference>
<dbReference type="PANTHER" id="PTHR11985:SF15">
    <property type="entry name" value="GLYCEROL-3-PHOSPHATE DEHYDROGENASE, MITOCHONDRIAL"/>
    <property type="match status" value="1"/>
</dbReference>
<dbReference type="Gene3D" id="3.50.50.60">
    <property type="entry name" value="FAD/NAD(P)-binding domain"/>
    <property type="match status" value="1"/>
</dbReference>
<evidence type="ECO:0000256" key="1">
    <source>
        <dbReference type="ARBA" id="ARBA00001974"/>
    </source>
</evidence>
<evidence type="ECO:0000256" key="5">
    <source>
        <dbReference type="ARBA" id="ARBA00023002"/>
    </source>
</evidence>
<dbReference type="PANTHER" id="PTHR11985">
    <property type="entry name" value="GLYCEROL-3-PHOSPHATE DEHYDROGENASE"/>
    <property type="match status" value="1"/>
</dbReference>
<dbReference type="PRINTS" id="PR01001">
    <property type="entry name" value="FADG3PDH"/>
</dbReference>
<dbReference type="InterPro" id="IPR000447">
    <property type="entry name" value="G3P_DH_FAD-dep"/>
</dbReference>
<dbReference type="SUPFAM" id="SSF51905">
    <property type="entry name" value="FAD/NAD(P)-binding domain"/>
    <property type="match status" value="1"/>
</dbReference>
<organism evidence="7 8">
    <name type="scientific">Candidatus Sysuiplasma superficiale</name>
    <dbReference type="NCBI Taxonomy" id="2823368"/>
    <lineage>
        <taxon>Archaea</taxon>
        <taxon>Methanobacteriati</taxon>
        <taxon>Thermoplasmatota</taxon>
        <taxon>Thermoplasmata</taxon>
        <taxon>Candidatus Sysuiplasmatales</taxon>
        <taxon>Candidatus Sysuiplasmataceae</taxon>
        <taxon>Candidatus Sysuiplasma</taxon>
    </lineage>
</organism>
<dbReference type="SUPFAM" id="SSF54373">
    <property type="entry name" value="FAD-linked reductases, C-terminal domain"/>
    <property type="match status" value="1"/>
</dbReference>
<dbReference type="GO" id="GO:0006072">
    <property type="term" value="P:glycerol-3-phosphate metabolic process"/>
    <property type="evidence" value="ECO:0007669"/>
    <property type="project" value="InterPro"/>
</dbReference>
<accession>A0A8J7YKF7</accession>
<keyword evidence="5" id="KW-0560">Oxidoreductase</keyword>
<evidence type="ECO:0000256" key="3">
    <source>
        <dbReference type="ARBA" id="ARBA00022630"/>
    </source>
</evidence>
<comment type="similarity">
    <text evidence="2">Belongs to the FAD-dependent glycerol-3-phosphate dehydrogenase family.</text>
</comment>
<reference evidence="7" key="1">
    <citation type="submission" date="2021-04" db="EMBL/GenBank/DDBJ databases">
        <title>Genomic insights into ecological role and evolution of a novel Thermoplasmata order Candidatus Sysuiplasmatales.</title>
        <authorList>
            <person name="Yuan Y."/>
        </authorList>
    </citation>
    <scope>NUCLEOTIDE SEQUENCE</scope>
    <source>
        <strain evidence="7">YP2-bin.285</strain>
    </source>
</reference>
<sequence>MRAVFLLSSEVAVIGGGSSGLFTALDLSLRGYTVSLFDRNMIGSGTSGRFHGLLHSGARYAVTDPQAAAECQRESAILARIAPHAVEKTGGLFVSLSRTDSEYGERLRKSLSSLGIRFSTLDGNATLSIEPNLSRNVIESVEVDDGVLRAQPFLYSVAISCILNGVSIHPFSELKDARRERGRVEELTFVNTRTAQRMSFRPWAVVNAAGPWVAQVSKKFGIRMSILPAAGIMAVVPRRLSFRVINRMRQPSDGDIVLPYGGSSIAGTTASVLRSPDRFSIRRDDLQLLLEETSEMLPSIRELGFTRSYASVRPLIGTGNNSARAGRLSTRDFHVSGPDESGLSNYACVAGGKMTTSRLAGERAADAVDSMSGTRHRSLTAGRKLFNPAGTAGTKLLSSDIPEHDSLSSVLSMASGGTDAETAVNYLMLSYILRKSGARK</sequence>
<feature type="domain" description="FAD dependent oxidoreductase" evidence="6">
    <location>
        <begin position="11"/>
        <end position="366"/>
    </location>
</feature>
<keyword evidence="3" id="KW-0285">Flavoprotein</keyword>
<evidence type="ECO:0000313" key="7">
    <source>
        <dbReference type="EMBL" id="MBX8632317.1"/>
    </source>
</evidence>
<comment type="caution">
    <text evidence="7">The sequence shown here is derived from an EMBL/GenBank/DDBJ whole genome shotgun (WGS) entry which is preliminary data.</text>
</comment>
<dbReference type="InterPro" id="IPR036188">
    <property type="entry name" value="FAD/NAD-bd_sf"/>
</dbReference>
<name>A0A8J7YKF7_9ARCH</name>
<evidence type="ECO:0000256" key="4">
    <source>
        <dbReference type="ARBA" id="ARBA00022827"/>
    </source>
</evidence>
<evidence type="ECO:0000313" key="8">
    <source>
        <dbReference type="Proteomes" id="UP000716004"/>
    </source>
</evidence>
<dbReference type="AlphaFoldDB" id="A0A8J7YKF7"/>